<dbReference type="InterPro" id="IPR029063">
    <property type="entry name" value="SAM-dependent_MTases_sf"/>
</dbReference>
<evidence type="ECO:0000256" key="1">
    <source>
        <dbReference type="ARBA" id="ARBA00022603"/>
    </source>
</evidence>
<feature type="compositionally biased region" description="Low complexity" evidence="3">
    <location>
        <begin position="154"/>
        <end position="193"/>
    </location>
</feature>
<dbReference type="Gene3D" id="3.40.50.150">
    <property type="entry name" value="Vaccinia Virus protein VP39"/>
    <property type="match status" value="1"/>
</dbReference>
<dbReference type="GO" id="GO:0032259">
    <property type="term" value="P:methylation"/>
    <property type="evidence" value="ECO:0007669"/>
    <property type="project" value="UniProtKB-KW"/>
</dbReference>
<evidence type="ECO:0000313" key="4">
    <source>
        <dbReference type="EMBL" id="KAG2441203.1"/>
    </source>
</evidence>
<evidence type="ECO:0000313" key="5">
    <source>
        <dbReference type="Proteomes" id="UP000613740"/>
    </source>
</evidence>
<dbReference type="EMBL" id="JAEHOD010000036">
    <property type="protein sequence ID" value="KAG2441203.1"/>
    <property type="molecule type" value="Genomic_DNA"/>
</dbReference>
<organism evidence="4 5">
    <name type="scientific">Chlamydomonas schloesseri</name>
    <dbReference type="NCBI Taxonomy" id="2026947"/>
    <lineage>
        <taxon>Eukaryota</taxon>
        <taxon>Viridiplantae</taxon>
        <taxon>Chlorophyta</taxon>
        <taxon>core chlorophytes</taxon>
        <taxon>Chlorophyceae</taxon>
        <taxon>CS clade</taxon>
        <taxon>Chlamydomonadales</taxon>
        <taxon>Chlamydomonadaceae</taxon>
        <taxon>Chlamydomonas</taxon>
    </lineage>
</organism>
<dbReference type="Proteomes" id="UP000613740">
    <property type="component" value="Unassembled WGS sequence"/>
</dbReference>
<dbReference type="SUPFAM" id="SSF53335">
    <property type="entry name" value="S-adenosyl-L-methionine-dependent methyltransferases"/>
    <property type="match status" value="2"/>
</dbReference>
<dbReference type="AlphaFoldDB" id="A0A835T9Q2"/>
<dbReference type="GO" id="GO:0008168">
    <property type="term" value="F:methyltransferase activity"/>
    <property type="evidence" value="ECO:0007669"/>
    <property type="project" value="UniProtKB-KW"/>
</dbReference>
<evidence type="ECO:0000256" key="3">
    <source>
        <dbReference type="SAM" id="MobiDB-lite"/>
    </source>
</evidence>
<name>A0A835T9Q2_9CHLO</name>
<dbReference type="Pfam" id="PF04072">
    <property type="entry name" value="LCM"/>
    <property type="match status" value="2"/>
</dbReference>
<feature type="region of interest" description="Disordered" evidence="3">
    <location>
        <begin position="105"/>
        <end position="127"/>
    </location>
</feature>
<keyword evidence="5" id="KW-1185">Reference proteome</keyword>
<comment type="caution">
    <text evidence="4">The sequence shown here is derived from an EMBL/GenBank/DDBJ whole genome shotgun (WGS) entry which is preliminary data.</text>
</comment>
<protein>
    <recommendedName>
        <fullName evidence="6">S-adenosyl-L-methionine-dependent methyltransferase</fullName>
    </recommendedName>
</protein>
<sequence length="357" mass="36447">MSAQQQHTASDSAPLDDDAVVRAARAQLTDVEATAVAVSKFRVAAAQLRRPDGSPFFDSSFDAALCNAVLPRDEQAALLSQFQDHMIAVLAVRTAEIDEHVMAAVGGSSSSSSGSSSGSGSSSSVTGGGVKQLVILGAGLDMRAWRLPLEQGAGSSSSGSSGSSSSGSGSGSSSSGSSSGSGTSDNGSSSNGGVTVFELDSGTTESLKTRVLGRAPPPHRCRRAFVQADLEAPEQALGRLQQAGWDPARPSVFVMEGLIGYLTAAAGDTLLRRLRAAAAPGSTLLLTTPPSPSWRDELERSRGVKLHHTTFEESEQTLARAVAAGWSAAVLHSAEALAAKYGLPGNRQGVIVARVSA</sequence>
<evidence type="ECO:0000256" key="2">
    <source>
        <dbReference type="ARBA" id="ARBA00022679"/>
    </source>
</evidence>
<dbReference type="PANTHER" id="PTHR43619">
    <property type="entry name" value="S-ADENOSYL-L-METHIONINE-DEPENDENT METHYLTRANSFERASE YKTD-RELATED"/>
    <property type="match status" value="1"/>
</dbReference>
<keyword evidence="2" id="KW-0808">Transferase</keyword>
<feature type="compositionally biased region" description="Low complexity" evidence="3">
    <location>
        <begin position="105"/>
        <end position="125"/>
    </location>
</feature>
<gene>
    <name evidence="4" type="ORF">HYH02_010047</name>
</gene>
<dbReference type="OrthoDB" id="203237at2759"/>
<dbReference type="InterPro" id="IPR007213">
    <property type="entry name" value="Ppm1/Ppm2/Tcmp"/>
</dbReference>
<keyword evidence="1" id="KW-0489">Methyltransferase</keyword>
<accession>A0A835T9Q2</accession>
<dbReference type="PANTHER" id="PTHR43619:SF2">
    <property type="entry name" value="S-ADENOSYL-L-METHIONINE-DEPENDENT METHYLTRANSFERASES SUPERFAMILY PROTEIN"/>
    <property type="match status" value="1"/>
</dbReference>
<feature type="region of interest" description="Disordered" evidence="3">
    <location>
        <begin position="151"/>
        <end position="197"/>
    </location>
</feature>
<proteinExistence type="predicted"/>
<reference evidence="4" key="1">
    <citation type="journal article" date="2020" name="bioRxiv">
        <title>Comparative genomics of Chlamydomonas.</title>
        <authorList>
            <person name="Craig R.J."/>
            <person name="Hasan A.R."/>
            <person name="Ness R.W."/>
            <person name="Keightley P.D."/>
        </authorList>
    </citation>
    <scope>NUCLEOTIDE SEQUENCE</scope>
    <source>
        <strain evidence="4">CCAP 11/173</strain>
    </source>
</reference>
<evidence type="ECO:0008006" key="6">
    <source>
        <dbReference type="Google" id="ProtNLM"/>
    </source>
</evidence>